<feature type="region of interest" description="Disordered" evidence="1">
    <location>
        <begin position="187"/>
        <end position="235"/>
    </location>
</feature>
<reference evidence="2 3" key="1">
    <citation type="journal article" date="2010" name="Proc. Natl. Acad. Sci. U.S.A.">
        <title>Insights into evolution of multicellular fungi from the assembled chromosomes of the mushroom Coprinopsis cinerea (Coprinus cinereus).</title>
        <authorList>
            <person name="Stajich J.E."/>
            <person name="Wilke S.K."/>
            <person name="Ahren D."/>
            <person name="Au C.H."/>
            <person name="Birren B.W."/>
            <person name="Borodovsky M."/>
            <person name="Burns C."/>
            <person name="Canback B."/>
            <person name="Casselton L.A."/>
            <person name="Cheng C.K."/>
            <person name="Deng J."/>
            <person name="Dietrich F.S."/>
            <person name="Fargo D.C."/>
            <person name="Farman M.L."/>
            <person name="Gathman A.C."/>
            <person name="Goldberg J."/>
            <person name="Guigo R."/>
            <person name="Hoegger P.J."/>
            <person name="Hooker J.B."/>
            <person name="Huggins A."/>
            <person name="James T.Y."/>
            <person name="Kamada T."/>
            <person name="Kilaru S."/>
            <person name="Kodira C."/>
            <person name="Kues U."/>
            <person name="Kupfer D."/>
            <person name="Kwan H.S."/>
            <person name="Lomsadze A."/>
            <person name="Li W."/>
            <person name="Lilly W.W."/>
            <person name="Ma L.J."/>
            <person name="Mackey A.J."/>
            <person name="Manning G."/>
            <person name="Martin F."/>
            <person name="Muraguchi H."/>
            <person name="Natvig D.O."/>
            <person name="Palmerini H."/>
            <person name="Ramesh M.A."/>
            <person name="Rehmeyer C.J."/>
            <person name="Roe B.A."/>
            <person name="Shenoy N."/>
            <person name="Stanke M."/>
            <person name="Ter-Hovhannisyan V."/>
            <person name="Tunlid A."/>
            <person name="Velagapudi R."/>
            <person name="Vision T.J."/>
            <person name="Zeng Q."/>
            <person name="Zolan M.E."/>
            <person name="Pukkila P.J."/>
        </authorList>
    </citation>
    <scope>NUCLEOTIDE SEQUENCE [LARGE SCALE GENOMIC DNA]</scope>
    <source>
        <strain evidence="3">Okayama-7 / 130 / ATCC MYA-4618 / FGSC 9003</strain>
    </source>
</reference>
<feature type="region of interest" description="Disordered" evidence="1">
    <location>
        <begin position="1"/>
        <end position="159"/>
    </location>
</feature>
<proteinExistence type="predicted"/>
<feature type="compositionally biased region" description="Polar residues" evidence="1">
    <location>
        <begin position="524"/>
        <end position="540"/>
    </location>
</feature>
<dbReference type="RefSeq" id="XP_001837063.2">
    <property type="nucleotide sequence ID" value="XM_001837011.2"/>
</dbReference>
<dbReference type="HOGENOM" id="CLU_344539_0_0_1"/>
<dbReference type="InParanoid" id="A8NX44"/>
<accession>A8NX44</accession>
<feature type="compositionally biased region" description="Polar residues" evidence="1">
    <location>
        <begin position="40"/>
        <end position="58"/>
    </location>
</feature>
<name>A8NX44_COPC7</name>
<feature type="compositionally biased region" description="Polar residues" evidence="1">
    <location>
        <begin position="381"/>
        <end position="390"/>
    </location>
</feature>
<feature type="compositionally biased region" description="Basic residues" evidence="1">
    <location>
        <begin position="25"/>
        <end position="34"/>
    </location>
</feature>
<organism evidence="2 3">
    <name type="scientific">Coprinopsis cinerea (strain Okayama-7 / 130 / ATCC MYA-4618 / FGSC 9003)</name>
    <name type="common">Inky cap fungus</name>
    <name type="synonym">Hormographiella aspergillata</name>
    <dbReference type="NCBI Taxonomy" id="240176"/>
    <lineage>
        <taxon>Eukaryota</taxon>
        <taxon>Fungi</taxon>
        <taxon>Dikarya</taxon>
        <taxon>Basidiomycota</taxon>
        <taxon>Agaricomycotina</taxon>
        <taxon>Agaricomycetes</taxon>
        <taxon>Agaricomycetidae</taxon>
        <taxon>Agaricales</taxon>
        <taxon>Agaricineae</taxon>
        <taxon>Psathyrellaceae</taxon>
        <taxon>Coprinopsis</taxon>
    </lineage>
</organism>
<dbReference type="STRING" id="240176.A8NX44"/>
<feature type="compositionally biased region" description="Basic and acidic residues" evidence="1">
    <location>
        <begin position="309"/>
        <end position="322"/>
    </location>
</feature>
<dbReference type="KEGG" id="cci:CC1G_00199"/>
<dbReference type="InterPro" id="IPR003903">
    <property type="entry name" value="UIM_dom"/>
</dbReference>
<evidence type="ECO:0000256" key="1">
    <source>
        <dbReference type="SAM" id="MobiDB-lite"/>
    </source>
</evidence>
<dbReference type="SMART" id="SM00726">
    <property type="entry name" value="UIM"/>
    <property type="match status" value="2"/>
</dbReference>
<comment type="caution">
    <text evidence="2">The sequence shown here is derived from an EMBL/GenBank/DDBJ whole genome shotgun (WGS) entry which is preliminary data.</text>
</comment>
<dbReference type="OMA" id="RHTHEST"/>
<feature type="region of interest" description="Disordered" evidence="1">
    <location>
        <begin position="506"/>
        <end position="553"/>
    </location>
</feature>
<sequence length="842" mass="91818">MSHGPSFSAQHPPHPVHSPYQSVGQHKRLHKSPPPRHQTGPASYGSNLGSLNQNQPHSAFSHHHRQSSVDPFPSFSPGQYLSSQHQHRPAPVAEHQRPPPPNVLPPYGNYYPSASYPPTGPNIPSPPLPPFQPLDPSEIDAERQVLTSSPDIALPPEHHLSRTNPYINPYLRPRQDSVSIATQPEAIQPPLQPTAQGPESTSDDDELAQALALSQTENEARQKLEEQLRQQEEEDLARALAESMLSTGNNIDITSNPFFAEFSGVASSSKFTLESSTSTEVTMEYRVSSVSQVEPDDVDATDSFSQDRMPGKEEIVRSDRRQSSIALGKRPALDSAGSSSSPVLEPALEASGAGHEERPFLVEEEPEKVTPAQKRRDDTGRNQGKSSYSLDTVAEEPYFASTKGGEQSLLFSTPVPDRHVGQLTHSPSSSTSNQKSFLDIPQSNPSRPESPSEIAYYNDEPPSPLPDSQTIVPNPSPPVNQDTKTEYIRPAHKPANSVSGYRIHASSISSNQPPSVFSVQSSPTAASGSAISNSPIQTSRPIPSTTSSNSLPLTLSRISSNLGSEDDHQGSTPAVAPTPLNPNQFIDPELLVGVSIGFTQPTLSPVRKPMEGAVPNIISLPYGRCPALHIQAPSWKHVLKLMARMSSTKFEPTVQAMAITKTELKLRTVVQFVRPSPSSSEWRTLLWFKIDHPVPSNHPNAQKYNSGHPNTLPYAFTLMSLPLVLQNAADSPISKTYTIPATESLPFPTLPISFPNLALYLQAALDFSRAQKDDSHGYRKLAKMVSTCYPNTESDTSLEGPDKSSVGDLFKRVIGRKDKKQKGKTNNDTYDLITPFVPDEWG</sequence>
<dbReference type="eggNOG" id="ENOG502SHKY">
    <property type="taxonomic scope" value="Eukaryota"/>
</dbReference>
<protein>
    <submittedName>
        <fullName evidence="2">Uncharacterized protein</fullName>
    </submittedName>
</protein>
<feature type="compositionally biased region" description="Pro residues" evidence="1">
    <location>
        <begin position="118"/>
        <end position="133"/>
    </location>
</feature>
<evidence type="ECO:0000313" key="3">
    <source>
        <dbReference type="Proteomes" id="UP000001861"/>
    </source>
</evidence>
<feature type="region of interest" description="Disordered" evidence="1">
    <location>
        <begin position="287"/>
        <end position="484"/>
    </location>
</feature>
<dbReference type="OrthoDB" id="3269480at2759"/>
<feature type="compositionally biased region" description="Low complexity" evidence="1">
    <location>
        <begin position="541"/>
        <end position="553"/>
    </location>
</feature>
<dbReference type="VEuPathDB" id="FungiDB:CC1G_00199"/>
<evidence type="ECO:0000313" key="2">
    <source>
        <dbReference type="EMBL" id="EAU84680.2"/>
    </source>
</evidence>
<keyword evidence="3" id="KW-1185">Reference proteome</keyword>
<gene>
    <name evidence="2" type="ORF">CC1G_00199</name>
</gene>
<dbReference type="EMBL" id="AACS02000005">
    <property type="protein sequence ID" value="EAU84680.2"/>
    <property type="molecule type" value="Genomic_DNA"/>
</dbReference>
<feature type="compositionally biased region" description="Polar residues" evidence="1">
    <location>
        <begin position="423"/>
        <end position="449"/>
    </location>
</feature>
<feature type="compositionally biased region" description="Basic and acidic residues" evidence="1">
    <location>
        <begin position="218"/>
        <end position="231"/>
    </location>
</feature>
<dbReference type="AlphaFoldDB" id="A8NX44"/>
<dbReference type="PROSITE" id="PS50330">
    <property type="entry name" value="UIM"/>
    <property type="match status" value="2"/>
</dbReference>
<dbReference type="Proteomes" id="UP000001861">
    <property type="component" value="Unassembled WGS sequence"/>
</dbReference>
<feature type="compositionally biased region" description="Low complexity" evidence="1">
    <location>
        <begin position="509"/>
        <end position="523"/>
    </location>
</feature>
<dbReference type="GeneID" id="6013619"/>